<proteinExistence type="predicted"/>
<dbReference type="EMBL" id="BSNZ01000008">
    <property type="protein sequence ID" value="GLQ84759.1"/>
    <property type="molecule type" value="Genomic_DNA"/>
</dbReference>
<reference evidence="4" key="2">
    <citation type="journal article" date="2019" name="Int. J. Syst. Evol. Microbiol.">
        <title>The Global Catalogue of Microorganisms (GCM) 10K type strain sequencing project: providing services to taxonomists for standard genome sequencing and annotation.</title>
        <authorList>
            <consortium name="The Broad Institute Genomics Platform"/>
            <consortium name="The Broad Institute Genome Sequencing Center for Infectious Disease"/>
            <person name="Wu L."/>
            <person name="Ma J."/>
        </authorList>
    </citation>
    <scope>NUCLEOTIDE SEQUENCE [LARGE SCALE GENOMIC DNA]</scope>
    <source>
        <strain evidence="4">NBRC 12467</strain>
    </source>
</reference>
<organism evidence="3 4">
    <name type="scientific">Gluconobacter sphaericus NBRC 12467</name>
    <dbReference type="NCBI Taxonomy" id="1307951"/>
    <lineage>
        <taxon>Bacteria</taxon>
        <taxon>Pseudomonadati</taxon>
        <taxon>Pseudomonadota</taxon>
        <taxon>Alphaproteobacteria</taxon>
        <taxon>Acetobacterales</taxon>
        <taxon>Acetobacteraceae</taxon>
        <taxon>Gluconobacter</taxon>
    </lineage>
</organism>
<dbReference type="AlphaFoldDB" id="A0AA37WC60"/>
<comment type="caution">
    <text evidence="3">The sequence shown here is derived from an EMBL/GenBank/DDBJ whole genome shotgun (WGS) entry which is preliminary data.</text>
</comment>
<name>A0AA37WC60_9PROT</name>
<evidence type="ECO:0000313" key="3">
    <source>
        <dbReference type="EMBL" id="GLQ85086.1"/>
    </source>
</evidence>
<reference evidence="3" key="3">
    <citation type="submission" date="2023-01" db="EMBL/GenBank/DDBJ databases">
        <title>Draft genome sequence of Gluconobacter sphaericus strain NBRC 12467.</title>
        <authorList>
            <person name="Sun Q."/>
            <person name="Mori K."/>
        </authorList>
    </citation>
    <scope>NUCLEOTIDE SEQUENCE</scope>
    <source>
        <strain evidence="3">NBRC 12467</strain>
    </source>
</reference>
<keyword evidence="4" id="KW-1185">Reference proteome</keyword>
<accession>A0AA37WC60</accession>
<protein>
    <submittedName>
        <fullName evidence="3">Uncharacterized protein</fullName>
    </submittedName>
</protein>
<gene>
    <name evidence="2" type="ORF">GCM10007872_16670</name>
    <name evidence="3" type="ORF">GCM10007872_19940</name>
</gene>
<dbReference type="Proteomes" id="UP001156708">
    <property type="component" value="Unassembled WGS sequence"/>
</dbReference>
<feature type="region of interest" description="Disordered" evidence="1">
    <location>
        <begin position="1"/>
        <end position="24"/>
    </location>
</feature>
<dbReference type="RefSeq" id="WP_167495494.1">
    <property type="nucleotide sequence ID" value="NZ_BARA01000113.1"/>
</dbReference>
<evidence type="ECO:0000313" key="2">
    <source>
        <dbReference type="EMBL" id="GLQ84759.1"/>
    </source>
</evidence>
<reference evidence="3" key="1">
    <citation type="journal article" date="2014" name="Int. J. Syst. Evol. Microbiol.">
        <title>Complete genome sequence of Corynebacterium casei LMG S-19264T (=DSM 44701T), isolated from a smear-ripened cheese.</title>
        <authorList>
            <consortium name="US DOE Joint Genome Institute (JGI-PGF)"/>
            <person name="Walter F."/>
            <person name="Albersmeier A."/>
            <person name="Kalinowski J."/>
            <person name="Ruckert C."/>
        </authorList>
    </citation>
    <scope>NUCLEOTIDE SEQUENCE</scope>
    <source>
        <strain evidence="3">NBRC 12467</strain>
    </source>
</reference>
<evidence type="ECO:0000313" key="4">
    <source>
        <dbReference type="Proteomes" id="UP001156708"/>
    </source>
</evidence>
<dbReference type="EMBL" id="BSNZ01000013">
    <property type="protein sequence ID" value="GLQ85086.1"/>
    <property type="molecule type" value="Genomic_DNA"/>
</dbReference>
<evidence type="ECO:0000256" key="1">
    <source>
        <dbReference type="SAM" id="MobiDB-lite"/>
    </source>
</evidence>
<sequence length="53" mass="6044">MADEKKTEKPAGDFKRDPRRMTAEDLKKRGTVIAMDGMPPDLKKALAERDQKK</sequence>